<dbReference type="Proteomes" id="UP000291289">
    <property type="component" value="Unassembled WGS sequence"/>
</dbReference>
<dbReference type="Pfam" id="PF04237">
    <property type="entry name" value="YjbR"/>
    <property type="match status" value="1"/>
</dbReference>
<gene>
    <name evidence="1" type="ORF">EJ419_01945</name>
</gene>
<keyword evidence="2" id="KW-1185">Reference proteome</keyword>
<reference evidence="1 2" key="1">
    <citation type="submission" date="2018-12" db="EMBL/GenBank/DDBJ databases">
        <title>Alloscrdovia theropitheci sp. nov: a novel taxon from the feces of the bleeding-herat monkey (Theropithecus geleda).</title>
        <authorList>
            <person name="Modesto M."/>
        </authorList>
    </citation>
    <scope>NUCLEOTIDE SEQUENCE [LARGE SCALE GENOMIC DNA]</scope>
    <source>
        <strain evidence="1 2">GLDI4/2</strain>
    </source>
</reference>
<dbReference type="InterPro" id="IPR038056">
    <property type="entry name" value="YjbR-like_sf"/>
</dbReference>
<dbReference type="PANTHER" id="PTHR35145:SF1">
    <property type="entry name" value="CYTOPLASMIC PROTEIN"/>
    <property type="match status" value="1"/>
</dbReference>
<dbReference type="OrthoDB" id="3194910at2"/>
<sequence length="124" mass="14346">MYNAETLKRYVREYFECEIDYPWISHPSFAVLRHEYSRTWFDLVMTLPFATLGASDSTDLVDAVNLKANPLDVDFFASQPGFVPAYHMNKTHWITVLLDGSVPDKQIEDMVEQSFELTMKASDK</sequence>
<comment type="caution">
    <text evidence="1">The sequence shown here is derived from an EMBL/GenBank/DDBJ whole genome shotgun (WGS) entry which is preliminary data.</text>
</comment>
<evidence type="ECO:0008006" key="3">
    <source>
        <dbReference type="Google" id="ProtNLM"/>
    </source>
</evidence>
<dbReference type="Gene3D" id="3.90.1150.30">
    <property type="match status" value="1"/>
</dbReference>
<proteinExistence type="predicted"/>
<evidence type="ECO:0000313" key="2">
    <source>
        <dbReference type="Proteomes" id="UP000291289"/>
    </source>
</evidence>
<name>A0A4R0QT82_9BIFI</name>
<dbReference type="InterPro" id="IPR007351">
    <property type="entry name" value="YjbR"/>
</dbReference>
<dbReference type="InterPro" id="IPR058532">
    <property type="entry name" value="YjbR/MT2646/Rv2570-like"/>
</dbReference>
<organism evidence="1 2">
    <name type="scientific">Alloscardovia theropitheci</name>
    <dbReference type="NCBI Taxonomy" id="2496842"/>
    <lineage>
        <taxon>Bacteria</taxon>
        <taxon>Bacillati</taxon>
        <taxon>Actinomycetota</taxon>
        <taxon>Actinomycetes</taxon>
        <taxon>Bifidobacteriales</taxon>
        <taxon>Bifidobacteriaceae</taxon>
        <taxon>Alloscardovia</taxon>
    </lineage>
</organism>
<protein>
    <recommendedName>
        <fullName evidence="3">MmcQ/YjbR family DNA-binding protein</fullName>
    </recommendedName>
</protein>
<dbReference type="PANTHER" id="PTHR35145">
    <property type="entry name" value="CYTOPLASMIC PROTEIN-RELATED"/>
    <property type="match status" value="1"/>
</dbReference>
<dbReference type="SUPFAM" id="SSF142906">
    <property type="entry name" value="YjbR-like"/>
    <property type="match status" value="1"/>
</dbReference>
<accession>A0A4R0QT82</accession>
<dbReference type="RefSeq" id="WP_131283245.1">
    <property type="nucleotide sequence ID" value="NZ_RXLP01000005.1"/>
</dbReference>
<dbReference type="EMBL" id="RXLP01000005">
    <property type="protein sequence ID" value="TCD54718.1"/>
    <property type="molecule type" value="Genomic_DNA"/>
</dbReference>
<evidence type="ECO:0000313" key="1">
    <source>
        <dbReference type="EMBL" id="TCD54718.1"/>
    </source>
</evidence>
<dbReference type="AlphaFoldDB" id="A0A4R0QT82"/>